<evidence type="ECO:0000259" key="3">
    <source>
        <dbReference type="Pfam" id="PF01464"/>
    </source>
</evidence>
<dbReference type="PANTHER" id="PTHR37423">
    <property type="entry name" value="SOLUBLE LYTIC MUREIN TRANSGLYCOSYLASE-RELATED"/>
    <property type="match status" value="1"/>
</dbReference>
<dbReference type="RefSeq" id="WP_035046155.1">
    <property type="nucleotide sequence ID" value="NZ_PEDM01000002.1"/>
</dbReference>
<dbReference type="InterPro" id="IPR000189">
    <property type="entry name" value="Transglyc_AS"/>
</dbReference>
<dbReference type="InterPro" id="IPR008258">
    <property type="entry name" value="Transglycosylase_SLT_dom_1"/>
</dbReference>
<feature type="region of interest" description="Disordered" evidence="2">
    <location>
        <begin position="53"/>
        <end position="72"/>
    </location>
</feature>
<dbReference type="CDD" id="cd00254">
    <property type="entry name" value="LT-like"/>
    <property type="match status" value="1"/>
</dbReference>
<dbReference type="Pfam" id="PF01464">
    <property type="entry name" value="SLT"/>
    <property type="match status" value="1"/>
</dbReference>
<dbReference type="PROSITE" id="PS00922">
    <property type="entry name" value="TRANSGLYCOSYLASE"/>
    <property type="match status" value="1"/>
</dbReference>
<name>A0A2G5RSZ9_9BACL</name>
<organism evidence="4 5">
    <name type="scientific">Anoxybacillus flavithermus</name>
    <dbReference type="NCBI Taxonomy" id="33934"/>
    <lineage>
        <taxon>Bacteria</taxon>
        <taxon>Bacillati</taxon>
        <taxon>Bacillota</taxon>
        <taxon>Bacilli</taxon>
        <taxon>Bacillales</taxon>
        <taxon>Anoxybacillaceae</taxon>
        <taxon>Anoxybacillus</taxon>
    </lineage>
</organism>
<dbReference type="SUPFAM" id="SSF53955">
    <property type="entry name" value="Lysozyme-like"/>
    <property type="match status" value="1"/>
</dbReference>
<dbReference type="GO" id="GO:0008933">
    <property type="term" value="F:peptidoglycan lytic transglycosylase activity"/>
    <property type="evidence" value="ECO:0007669"/>
    <property type="project" value="InterPro"/>
</dbReference>
<dbReference type="AlphaFoldDB" id="A0A2G5RSZ9"/>
<evidence type="ECO:0000313" key="4">
    <source>
        <dbReference type="EMBL" id="PIC05833.1"/>
    </source>
</evidence>
<dbReference type="InterPro" id="IPR023346">
    <property type="entry name" value="Lysozyme-like_dom_sf"/>
</dbReference>
<proteinExistence type="inferred from homology"/>
<accession>A0A2G5RSZ9</accession>
<comment type="similarity">
    <text evidence="1">Belongs to the transglycosylase Slt family.</text>
</comment>
<comment type="caution">
    <text evidence="4">The sequence shown here is derived from an EMBL/GenBank/DDBJ whole genome shotgun (WGS) entry which is preliminary data.</text>
</comment>
<sequence>MNVQQIKLLLELQALQHLQGKQEGATTSFHDLFRELLTTESNEETETIRPSLPMMTSDETNAPTYKTNETSAPMNTKTFHQWIDEAATKYDVDPKLIYAVIRHESNFNPQAKSRVGAMGLMQLMPSTARMLGVQDAFDPQQNIEGGAKYLRQLLDRYDGNIALALAAYNAGPGNVDKHGGIPPFRETINYVKKVMQTYYSTSHIV</sequence>
<dbReference type="Gene3D" id="1.10.530.10">
    <property type="match status" value="1"/>
</dbReference>
<reference evidence="4 5" key="1">
    <citation type="submission" date="2017-10" db="EMBL/GenBank/DDBJ databases">
        <title>Draft genome sequence of Anoxybacillus flavithermus KU2-6-11 from caldera Uzon (Russia:Kamchtka).</title>
        <authorList>
            <person name="Korzhuk A.V."/>
            <person name="Rozanov A.S."/>
            <person name="Bryanskaya A.V."/>
            <person name="Peltek S.E."/>
        </authorList>
    </citation>
    <scope>NUCLEOTIDE SEQUENCE [LARGE SCALE GENOMIC DNA]</scope>
    <source>
        <strain evidence="4 5">KU2-6_11</strain>
    </source>
</reference>
<dbReference type="GO" id="GO:0000270">
    <property type="term" value="P:peptidoglycan metabolic process"/>
    <property type="evidence" value="ECO:0007669"/>
    <property type="project" value="InterPro"/>
</dbReference>
<dbReference type="GO" id="GO:0016020">
    <property type="term" value="C:membrane"/>
    <property type="evidence" value="ECO:0007669"/>
    <property type="project" value="InterPro"/>
</dbReference>
<gene>
    <name evidence="4" type="ORF">CS060_02165</name>
</gene>
<dbReference type="PANTHER" id="PTHR37423:SF2">
    <property type="entry name" value="MEMBRANE-BOUND LYTIC MUREIN TRANSGLYCOSYLASE C"/>
    <property type="match status" value="1"/>
</dbReference>
<dbReference type="Proteomes" id="UP000230559">
    <property type="component" value="Unassembled WGS sequence"/>
</dbReference>
<evidence type="ECO:0000313" key="5">
    <source>
        <dbReference type="Proteomes" id="UP000230559"/>
    </source>
</evidence>
<protein>
    <submittedName>
        <fullName evidence="4">Lytic transglycosylase</fullName>
    </submittedName>
</protein>
<feature type="compositionally biased region" description="Polar residues" evidence="2">
    <location>
        <begin position="57"/>
        <end position="72"/>
    </location>
</feature>
<evidence type="ECO:0000256" key="2">
    <source>
        <dbReference type="SAM" id="MobiDB-lite"/>
    </source>
</evidence>
<evidence type="ECO:0000256" key="1">
    <source>
        <dbReference type="ARBA" id="ARBA00007734"/>
    </source>
</evidence>
<feature type="domain" description="Transglycosylase SLT" evidence="3">
    <location>
        <begin position="83"/>
        <end position="187"/>
    </location>
</feature>
<dbReference type="EMBL" id="PEDM01000002">
    <property type="protein sequence ID" value="PIC05833.1"/>
    <property type="molecule type" value="Genomic_DNA"/>
</dbReference>